<reference evidence="6" key="1">
    <citation type="submission" date="2015-07" db="EMBL/GenBank/DDBJ databases">
        <title>Nocardia seriolae U-1 whole genome shotgun sequence.</title>
        <authorList>
            <person name="Imajoh M."/>
            <person name="Fukumoto Y."/>
            <person name="Sukeda M."/>
            <person name="Yamane J."/>
            <person name="Yamasaki K."/>
            <person name="Shimizu M."/>
            <person name="Ohnishi K."/>
            <person name="Oshima S."/>
        </authorList>
    </citation>
    <scope>NUCLEOTIDE SEQUENCE [LARGE SCALE GENOMIC DNA]</scope>
    <source>
        <strain evidence="6">U-1</strain>
    </source>
</reference>
<dbReference type="GO" id="GO:0005975">
    <property type="term" value="P:carbohydrate metabolic process"/>
    <property type="evidence" value="ECO:0007669"/>
    <property type="project" value="InterPro"/>
</dbReference>
<dbReference type="Gene3D" id="2.60.120.200">
    <property type="match status" value="1"/>
</dbReference>
<evidence type="ECO:0000313" key="6">
    <source>
        <dbReference type="Proteomes" id="UP000037179"/>
    </source>
</evidence>
<name>A0A0B8N2T0_9NOCA</name>
<keyword evidence="6" id="KW-1185">Reference proteome</keyword>
<dbReference type="PANTHER" id="PTHR10963:SF55">
    <property type="entry name" value="GLYCOSIDE HYDROLASE FAMILY 16 PROTEIN"/>
    <property type="match status" value="1"/>
</dbReference>
<dbReference type="EMBL" id="CP017839">
    <property type="protein sequence ID" value="APA96543.1"/>
    <property type="molecule type" value="Genomic_DNA"/>
</dbReference>
<comment type="similarity">
    <text evidence="1">Belongs to the glycosyl hydrolase 16 family.</text>
</comment>
<evidence type="ECO:0000259" key="3">
    <source>
        <dbReference type="PROSITE" id="PS51762"/>
    </source>
</evidence>
<dbReference type="EMBL" id="BBYQ01000031">
    <property type="protein sequence ID" value="GAP28276.1"/>
    <property type="molecule type" value="Genomic_DNA"/>
</dbReference>
<reference evidence="5 6" key="2">
    <citation type="journal article" date="2016" name="Genome Announc.">
        <title>Draft Genome Sequence of Erythromycin- and Oxytetracycline-Sensitive Nocardia seriolae Strain U-1 (NBRC 110359).</title>
        <authorList>
            <person name="Imajoh M."/>
            <person name="Sukeda M."/>
            <person name="Shimizu M."/>
            <person name="Yamane J."/>
            <person name="Ohnishi K."/>
            <person name="Oshima S."/>
        </authorList>
    </citation>
    <scope>NUCLEOTIDE SEQUENCE [LARGE SCALE GENOMIC DNA]</scope>
    <source>
        <strain evidence="5 6">U-1</strain>
    </source>
</reference>
<sequence length="311" mass="34633">MRINRVAAILSVPLSIALVAIGCTGPDDRNPSICTATNMTAATCTPPPAAAAPGKQWKLIFEQQFDGSDYDHSKLTPCFDWNYGGCTSSFNSGRETYRPEQVRVGGGVAKLVAEPLDPPSPDPSCFQQLCTYKSGLLSTARADARTDKYLFSFTYGYTEARVKFPAVQGFFTAFWMLPTNPKYEYRSEIDIVEVLGGHPENIYMTYAYGGRQQAYRVNNTPGGNGACPVRDYSQDWVRFGVDWEPDHIAWYINGVRCGEFADAKAIENGPMQLILNMTVDNDWERNEGSMLANPKQSAELDVDYLRVYQQK</sequence>
<organism evidence="5 6">
    <name type="scientific">Nocardia seriolae</name>
    <dbReference type="NCBI Taxonomy" id="37332"/>
    <lineage>
        <taxon>Bacteria</taxon>
        <taxon>Bacillati</taxon>
        <taxon>Actinomycetota</taxon>
        <taxon>Actinomycetes</taxon>
        <taxon>Mycobacteriales</taxon>
        <taxon>Nocardiaceae</taxon>
        <taxon>Nocardia</taxon>
    </lineage>
</organism>
<dbReference type="Pfam" id="PF00722">
    <property type="entry name" value="Glyco_hydro_16"/>
    <property type="match status" value="1"/>
</dbReference>
<evidence type="ECO:0000313" key="7">
    <source>
        <dbReference type="Proteomes" id="UP000180166"/>
    </source>
</evidence>
<dbReference type="PROSITE" id="PS51257">
    <property type="entry name" value="PROKAR_LIPOPROTEIN"/>
    <property type="match status" value="1"/>
</dbReference>
<evidence type="ECO:0000313" key="5">
    <source>
        <dbReference type="EMBL" id="GAP28276.1"/>
    </source>
</evidence>
<feature type="domain" description="GH16" evidence="3">
    <location>
        <begin position="40"/>
        <end position="311"/>
    </location>
</feature>
<dbReference type="GO" id="GO:0004553">
    <property type="term" value="F:hydrolase activity, hydrolyzing O-glycosyl compounds"/>
    <property type="evidence" value="ECO:0007669"/>
    <property type="project" value="InterPro"/>
</dbReference>
<dbReference type="OrthoDB" id="9809583at2"/>
<keyword evidence="2" id="KW-0732">Signal</keyword>
<dbReference type="SUPFAM" id="SSF49899">
    <property type="entry name" value="Concanavalin A-like lectins/glucanases"/>
    <property type="match status" value="1"/>
</dbReference>
<dbReference type="PROSITE" id="PS51762">
    <property type="entry name" value="GH16_2"/>
    <property type="match status" value="1"/>
</dbReference>
<gene>
    <name evidence="4" type="ORF">NS506_02479</name>
    <name evidence="5" type="ORF">NSK11_contig00031-0041</name>
</gene>
<dbReference type="KEGG" id="nsr:NS506_02479"/>
<dbReference type="Proteomes" id="UP000180166">
    <property type="component" value="Chromosome"/>
</dbReference>
<dbReference type="InterPro" id="IPR013320">
    <property type="entry name" value="ConA-like_dom_sf"/>
</dbReference>
<dbReference type="PANTHER" id="PTHR10963">
    <property type="entry name" value="GLYCOSYL HYDROLASE-RELATED"/>
    <property type="match status" value="1"/>
</dbReference>
<dbReference type="AlphaFoldDB" id="A0A0B8N2T0"/>
<dbReference type="InterPro" id="IPR050546">
    <property type="entry name" value="Glycosyl_Hydrlase_16"/>
</dbReference>
<dbReference type="Proteomes" id="UP000037179">
    <property type="component" value="Unassembled WGS sequence"/>
</dbReference>
<dbReference type="InterPro" id="IPR000757">
    <property type="entry name" value="Beta-glucanase-like"/>
</dbReference>
<feature type="chain" id="PRO_5014509370" description="GH16 domain-containing protein" evidence="2">
    <location>
        <begin position="23"/>
        <end position="311"/>
    </location>
</feature>
<dbReference type="GeneID" id="93373221"/>
<evidence type="ECO:0000313" key="4">
    <source>
        <dbReference type="EMBL" id="APA96543.1"/>
    </source>
</evidence>
<dbReference type="CDD" id="cd08023">
    <property type="entry name" value="GH16_laminarinase_like"/>
    <property type="match status" value="1"/>
</dbReference>
<proteinExistence type="inferred from homology"/>
<dbReference type="RefSeq" id="WP_033087381.1">
    <property type="nucleotide sequence ID" value="NZ_AP017900.1"/>
</dbReference>
<evidence type="ECO:0000256" key="2">
    <source>
        <dbReference type="SAM" id="SignalP"/>
    </source>
</evidence>
<accession>A0A0B8N2T0</accession>
<evidence type="ECO:0000256" key="1">
    <source>
        <dbReference type="ARBA" id="ARBA00006865"/>
    </source>
</evidence>
<feature type="signal peptide" evidence="2">
    <location>
        <begin position="1"/>
        <end position="22"/>
    </location>
</feature>
<protein>
    <recommendedName>
        <fullName evidence="3">GH16 domain-containing protein</fullName>
    </recommendedName>
</protein>
<reference evidence="4 7" key="3">
    <citation type="submission" date="2016-10" db="EMBL/GenBank/DDBJ databases">
        <title>Genome sequence of Nocardia seriolae strain EM150506, isolated from Anguila japonica.</title>
        <authorList>
            <person name="Han H.-J."/>
        </authorList>
    </citation>
    <scope>NUCLEOTIDE SEQUENCE [LARGE SCALE GENOMIC DNA]</scope>
    <source>
        <strain evidence="4 7">EM150506</strain>
    </source>
</reference>